<keyword evidence="11" id="KW-1185">Reference proteome</keyword>
<dbReference type="EMBL" id="ML978121">
    <property type="protein sequence ID" value="KAF2104151.1"/>
    <property type="molecule type" value="Genomic_DNA"/>
</dbReference>
<reference evidence="10" key="1">
    <citation type="journal article" date="2020" name="Stud. Mycol.">
        <title>101 Dothideomycetes genomes: a test case for predicting lifestyles and emergence of pathogens.</title>
        <authorList>
            <person name="Haridas S."/>
            <person name="Albert R."/>
            <person name="Binder M."/>
            <person name="Bloem J."/>
            <person name="Labutti K."/>
            <person name="Salamov A."/>
            <person name="Andreopoulos B."/>
            <person name="Baker S."/>
            <person name="Barry K."/>
            <person name="Bills G."/>
            <person name="Bluhm B."/>
            <person name="Cannon C."/>
            <person name="Castanera R."/>
            <person name="Culley D."/>
            <person name="Daum C."/>
            <person name="Ezra D."/>
            <person name="Gonzalez J."/>
            <person name="Henrissat B."/>
            <person name="Kuo A."/>
            <person name="Liang C."/>
            <person name="Lipzen A."/>
            <person name="Lutzoni F."/>
            <person name="Magnuson J."/>
            <person name="Mondo S."/>
            <person name="Nolan M."/>
            <person name="Ohm R."/>
            <person name="Pangilinan J."/>
            <person name="Park H.-J."/>
            <person name="Ramirez L."/>
            <person name="Alfaro M."/>
            <person name="Sun H."/>
            <person name="Tritt A."/>
            <person name="Yoshinaga Y."/>
            <person name="Zwiers L.-H."/>
            <person name="Turgeon B."/>
            <person name="Goodwin S."/>
            <person name="Spatafora J."/>
            <person name="Crous P."/>
            <person name="Grigoriev I."/>
        </authorList>
    </citation>
    <scope>NUCLEOTIDE SEQUENCE</scope>
    <source>
        <strain evidence="10">CBS 133067</strain>
    </source>
</reference>
<keyword evidence="4 8" id="KW-0812">Transmembrane</keyword>
<proteinExistence type="predicted"/>
<dbReference type="CDD" id="cd06421">
    <property type="entry name" value="CESA_CelA_like"/>
    <property type="match status" value="1"/>
</dbReference>
<comment type="subcellular location">
    <subcellularLocation>
        <location evidence="1">Membrane</location>
        <topology evidence="1">Multi-pass membrane protein</topology>
    </subcellularLocation>
</comment>
<dbReference type="Gene3D" id="3.90.550.10">
    <property type="entry name" value="Spore Coat Polysaccharide Biosynthesis Protein SpsA, Chain A"/>
    <property type="match status" value="1"/>
</dbReference>
<feature type="region of interest" description="Disordered" evidence="7">
    <location>
        <begin position="15"/>
        <end position="50"/>
    </location>
</feature>
<evidence type="ECO:0000256" key="1">
    <source>
        <dbReference type="ARBA" id="ARBA00004141"/>
    </source>
</evidence>
<feature type="compositionally biased region" description="Basic and acidic residues" evidence="7">
    <location>
        <begin position="36"/>
        <end position="50"/>
    </location>
</feature>
<feature type="transmembrane region" description="Helical" evidence="8">
    <location>
        <begin position="595"/>
        <end position="616"/>
    </location>
</feature>
<dbReference type="GO" id="GO:0016757">
    <property type="term" value="F:glycosyltransferase activity"/>
    <property type="evidence" value="ECO:0007669"/>
    <property type="project" value="UniProtKB-KW"/>
</dbReference>
<keyword evidence="6 8" id="KW-0472">Membrane</keyword>
<keyword evidence="3" id="KW-0808">Transferase</keyword>
<evidence type="ECO:0000256" key="8">
    <source>
        <dbReference type="SAM" id="Phobius"/>
    </source>
</evidence>
<dbReference type="AlphaFoldDB" id="A0A9P4IMA2"/>
<comment type="caution">
    <text evidence="10">The sequence shown here is derived from an EMBL/GenBank/DDBJ whole genome shotgun (WGS) entry which is preliminary data.</text>
</comment>
<dbReference type="SUPFAM" id="SSF53448">
    <property type="entry name" value="Nucleotide-diphospho-sugar transferases"/>
    <property type="match status" value="1"/>
</dbReference>
<dbReference type="OrthoDB" id="72851at2759"/>
<keyword evidence="5 8" id="KW-1133">Transmembrane helix</keyword>
<evidence type="ECO:0000259" key="9">
    <source>
        <dbReference type="Pfam" id="PF13632"/>
    </source>
</evidence>
<sequence>MSTIRPIVDDYEALHPTLTRPPSAYQRSLTPSLHTANDDNSSHETKEKYEQLVPISPMRTEAEREVWPLNGHSSMESARLVEDRKNKSDEQVDEIQPFARRRSSFYTAEPVATRPVFRPGHSSLDLYAESPPGTPFTSPHPSWLSHGQPYQHLSYASSNTPTPLSSEINKPLFPASPSQIFDKDWVKEGLIAKVHSRDDVGQLSNWKRYLYFSAPILAILTLGLYWLYFTLRILFVLSAQRQQHRWFPLAWVFIVVEISVAIPIFLQSFFTIFSLKKRKRPKLRLVGKDVPTVDVFITCCGEEVDLILDTVRASCDVDYPLNKFRVVVLDDAKSAELQRSVQGLTEIYPNLHYRARTKIPGVPHHFKAGNLNYGLEEVIDMPGGASQYVAALDADMIPEQSWLRAIVPHLLADPKVALACPPQLFYNVPPGDPLCQSLDFFVHVSEPIKDALGVAWCTGSGYVLRRDALEEIGLFPKGSLAEDVATSTLMLGKGWKTAYIHEPLQFGTVPDSYGSHLKQRTRWAIGTVDTSFKLKFCLYGDAVRQMTFYQRMSSFIYAVLSLFNVFLTLSLFALPIVLITGNALVAYANDEQLRWLIRSCFAAFIMNRICEVVLFIPSGYATGQRGSRAQLWMSPYIALTIVRSFVLPRWLGGQTQAFKPSGSLKSELNERDPAARAPLFRRLRIIVLNYLAGYHVLYVYFCLTAVTLTSLHCLLDKPTTRDQLECLLTHAFWPPVAWVMTCSAFWIPVTYAIDPPSMPDREALLDRDSKTGIAHPTRHAKKTAFKPQTALFEVEYCITTAFTALVFAAAFFF</sequence>
<evidence type="ECO:0000256" key="2">
    <source>
        <dbReference type="ARBA" id="ARBA00022676"/>
    </source>
</evidence>
<dbReference type="Proteomes" id="UP000799772">
    <property type="component" value="Unassembled WGS sequence"/>
</dbReference>
<dbReference type="Pfam" id="PF13632">
    <property type="entry name" value="Glyco_trans_2_3"/>
    <property type="match status" value="1"/>
</dbReference>
<dbReference type="InterPro" id="IPR029044">
    <property type="entry name" value="Nucleotide-diphossugar_trans"/>
</dbReference>
<dbReference type="InterPro" id="IPR050321">
    <property type="entry name" value="Glycosyltr_2/OpgH_subfam"/>
</dbReference>
<feature type="transmembrane region" description="Helical" evidence="8">
    <location>
        <begin position="209"/>
        <end position="229"/>
    </location>
</feature>
<evidence type="ECO:0000256" key="5">
    <source>
        <dbReference type="ARBA" id="ARBA00022989"/>
    </source>
</evidence>
<feature type="domain" description="Glycosyltransferase 2-like" evidence="9">
    <location>
        <begin position="388"/>
        <end position="578"/>
    </location>
</feature>
<dbReference type="PANTHER" id="PTHR43867:SF2">
    <property type="entry name" value="CELLULOSE SYNTHASE CATALYTIC SUBUNIT A [UDP-FORMING]"/>
    <property type="match status" value="1"/>
</dbReference>
<feature type="transmembrane region" description="Helical" evidence="8">
    <location>
        <begin position="249"/>
        <end position="275"/>
    </location>
</feature>
<feature type="transmembrane region" description="Helical" evidence="8">
    <location>
        <begin position="686"/>
        <end position="711"/>
    </location>
</feature>
<feature type="transmembrane region" description="Helical" evidence="8">
    <location>
        <begin position="731"/>
        <end position="753"/>
    </location>
</feature>
<dbReference type="GO" id="GO:0016020">
    <property type="term" value="C:membrane"/>
    <property type="evidence" value="ECO:0007669"/>
    <property type="project" value="UniProtKB-SubCell"/>
</dbReference>
<dbReference type="PANTHER" id="PTHR43867">
    <property type="entry name" value="CELLULOSE SYNTHASE CATALYTIC SUBUNIT A [UDP-FORMING]"/>
    <property type="match status" value="1"/>
</dbReference>
<feature type="transmembrane region" description="Helical" evidence="8">
    <location>
        <begin position="790"/>
        <end position="812"/>
    </location>
</feature>
<feature type="transmembrane region" description="Helical" evidence="8">
    <location>
        <begin position="555"/>
        <end position="583"/>
    </location>
</feature>
<evidence type="ECO:0000313" key="11">
    <source>
        <dbReference type="Proteomes" id="UP000799772"/>
    </source>
</evidence>
<name>A0A9P4IMA2_9PEZI</name>
<keyword evidence="2" id="KW-0328">Glycosyltransferase</keyword>
<evidence type="ECO:0000313" key="10">
    <source>
        <dbReference type="EMBL" id="KAF2104151.1"/>
    </source>
</evidence>
<evidence type="ECO:0000256" key="3">
    <source>
        <dbReference type="ARBA" id="ARBA00022679"/>
    </source>
</evidence>
<protein>
    <recommendedName>
        <fullName evidence="9">Glycosyltransferase 2-like domain-containing protein</fullName>
    </recommendedName>
</protein>
<evidence type="ECO:0000256" key="6">
    <source>
        <dbReference type="ARBA" id="ARBA00023136"/>
    </source>
</evidence>
<evidence type="ECO:0000256" key="7">
    <source>
        <dbReference type="SAM" id="MobiDB-lite"/>
    </source>
</evidence>
<gene>
    <name evidence="10" type="ORF">NA57DRAFT_70364</name>
</gene>
<accession>A0A9P4IMA2</accession>
<organism evidence="10 11">
    <name type="scientific">Rhizodiscina lignyota</name>
    <dbReference type="NCBI Taxonomy" id="1504668"/>
    <lineage>
        <taxon>Eukaryota</taxon>
        <taxon>Fungi</taxon>
        <taxon>Dikarya</taxon>
        <taxon>Ascomycota</taxon>
        <taxon>Pezizomycotina</taxon>
        <taxon>Dothideomycetes</taxon>
        <taxon>Pleosporomycetidae</taxon>
        <taxon>Aulographales</taxon>
        <taxon>Rhizodiscinaceae</taxon>
        <taxon>Rhizodiscina</taxon>
    </lineage>
</organism>
<evidence type="ECO:0000256" key="4">
    <source>
        <dbReference type="ARBA" id="ARBA00022692"/>
    </source>
</evidence>
<feature type="compositionally biased region" description="Polar residues" evidence="7">
    <location>
        <begin position="25"/>
        <end position="35"/>
    </location>
</feature>
<dbReference type="InterPro" id="IPR001173">
    <property type="entry name" value="Glyco_trans_2-like"/>
</dbReference>